<organism evidence="2 3">
    <name type="scientific">Kitasatospora viridis</name>
    <dbReference type="NCBI Taxonomy" id="281105"/>
    <lineage>
        <taxon>Bacteria</taxon>
        <taxon>Bacillati</taxon>
        <taxon>Actinomycetota</taxon>
        <taxon>Actinomycetes</taxon>
        <taxon>Kitasatosporales</taxon>
        <taxon>Streptomycetaceae</taxon>
        <taxon>Kitasatospora</taxon>
    </lineage>
</organism>
<evidence type="ECO:0000313" key="2">
    <source>
        <dbReference type="EMBL" id="TWG01419.1"/>
    </source>
</evidence>
<proteinExistence type="predicted"/>
<dbReference type="InterPro" id="IPR033469">
    <property type="entry name" value="CYTH-like_dom_sf"/>
</dbReference>
<evidence type="ECO:0000313" key="3">
    <source>
        <dbReference type="Proteomes" id="UP000317940"/>
    </source>
</evidence>
<dbReference type="PANTHER" id="PTHR39339">
    <property type="entry name" value="SLR1444 PROTEIN"/>
    <property type="match status" value="1"/>
</dbReference>
<dbReference type="EMBL" id="VIWT01000001">
    <property type="protein sequence ID" value="TWG01419.1"/>
    <property type="molecule type" value="Genomic_DNA"/>
</dbReference>
<feature type="domain" description="CHAD" evidence="1">
    <location>
        <begin position="205"/>
        <end position="483"/>
    </location>
</feature>
<accession>A0A561UPX9</accession>
<dbReference type="RefSeq" id="WP_145907706.1">
    <property type="nucleotide sequence ID" value="NZ_BAAAMZ010000007.1"/>
</dbReference>
<dbReference type="Proteomes" id="UP000317940">
    <property type="component" value="Unassembled WGS sequence"/>
</dbReference>
<dbReference type="InterPro" id="IPR038186">
    <property type="entry name" value="CHAD_dom_sf"/>
</dbReference>
<dbReference type="Pfam" id="PF05235">
    <property type="entry name" value="CHAD"/>
    <property type="match status" value="1"/>
</dbReference>
<protein>
    <submittedName>
        <fullName evidence="2">CHAD domain-containing protein</fullName>
    </submittedName>
</protein>
<dbReference type="SMART" id="SM00880">
    <property type="entry name" value="CHAD"/>
    <property type="match status" value="1"/>
</dbReference>
<dbReference type="PANTHER" id="PTHR39339:SF1">
    <property type="entry name" value="CHAD DOMAIN-CONTAINING PROTEIN"/>
    <property type="match status" value="1"/>
</dbReference>
<evidence type="ECO:0000259" key="1">
    <source>
        <dbReference type="PROSITE" id="PS51708"/>
    </source>
</evidence>
<dbReference type="InterPro" id="IPR007899">
    <property type="entry name" value="CHAD_dom"/>
</dbReference>
<gene>
    <name evidence="2" type="ORF">FHX73_115312</name>
</gene>
<dbReference type="Gene3D" id="1.40.20.10">
    <property type="entry name" value="CHAD domain"/>
    <property type="match status" value="1"/>
</dbReference>
<name>A0A561UPX9_9ACTN</name>
<dbReference type="AlphaFoldDB" id="A0A561UPX9"/>
<sequence length="490" mass="52879">MAAEPARTRALAYQGLPSRPVRPRGLPHVAAVVPAGAGEPARSVRVCWDTADLRLIAHGVLLERSAGPAGAPECWLATLPDGTEHRAAALAELDDRLRAYTAGRPLRPALRISSRRTRSLLLDRERHTLAELDRTESLAQRLGDRAARLAGWDRTEVRLVAGRRGLLHELDARLRADGLTAAPAGVPVPAPVPVSGRGGGRAVEQGTAGAALAGYLRDQSAELLALDGAVRRDEADSVHRMRVCARRLRSALTAGRPLLRGRRRVAELAGELRWLGRVLGEARDAETTGERLLAGAAERPGTADGVSDALRLVFRERYAQAFLTVREVLDGERYFALLAELERIAAAPPLRARAGRGKRELERLVRGERRRTGRRLRTALALPPGAGRDEALHGARKAAKRARYAAELAGATRLATRLHAVQDALGRYQDAVVAQALLPELAARARAAGADTFGYGVLYAAQRPEAEAALAAALPAWRRARGRRLCRVDR</sequence>
<dbReference type="OrthoDB" id="9777271at2"/>
<comment type="caution">
    <text evidence="2">The sequence shown here is derived from an EMBL/GenBank/DDBJ whole genome shotgun (WGS) entry which is preliminary data.</text>
</comment>
<reference evidence="2 3" key="1">
    <citation type="submission" date="2019-06" db="EMBL/GenBank/DDBJ databases">
        <title>Sequencing the genomes of 1000 actinobacteria strains.</title>
        <authorList>
            <person name="Klenk H.-P."/>
        </authorList>
    </citation>
    <scope>NUCLEOTIDE SEQUENCE [LARGE SCALE GENOMIC DNA]</scope>
    <source>
        <strain evidence="2 3">DSM 44826</strain>
    </source>
</reference>
<dbReference type="SUPFAM" id="SSF55154">
    <property type="entry name" value="CYTH-like phosphatases"/>
    <property type="match status" value="1"/>
</dbReference>
<dbReference type="PROSITE" id="PS51708">
    <property type="entry name" value="CHAD"/>
    <property type="match status" value="1"/>
</dbReference>
<keyword evidence="3" id="KW-1185">Reference proteome</keyword>